<evidence type="ECO:0000313" key="6">
    <source>
        <dbReference type="Proteomes" id="UP000246121"/>
    </source>
</evidence>
<feature type="binding site" evidence="11">
    <location>
        <position position="42"/>
    </location>
    <ligand>
        <name>NADH</name>
        <dbReference type="ChEBI" id="CHEBI:57945"/>
    </ligand>
</feature>
<evidence type="ECO:0007829" key="7">
    <source>
        <dbReference type="PDB" id="9C5H"/>
    </source>
</evidence>
<dbReference type="PROSITE" id="PS00061">
    <property type="entry name" value="ADH_SHORT"/>
    <property type="match status" value="1"/>
</dbReference>
<feature type="binding site" evidence="7">
    <location>
        <position position="19"/>
    </location>
    <ligand>
        <name>NADPH</name>
        <dbReference type="ChEBI" id="CHEBI:57783"/>
    </ligand>
</feature>
<evidence type="ECO:0007829" key="8">
    <source>
        <dbReference type="PDB" id="9C5I"/>
    </source>
</evidence>
<comment type="similarity">
    <text evidence="1 4">Belongs to the short-chain dehydrogenases/reductases (SDR) family.</text>
</comment>
<dbReference type="VEuPathDB" id="TriTrypDB:BCY84_16254"/>
<dbReference type="NCBIfam" id="TIGR01963">
    <property type="entry name" value="PHB_DH"/>
    <property type="match status" value="1"/>
</dbReference>
<dbReference type="InterPro" id="IPR050259">
    <property type="entry name" value="SDR"/>
</dbReference>
<name>A0A2V2VPF1_TRYCR</name>
<feature type="binding site" evidence="7 9">
    <location>
        <position position="95"/>
    </location>
    <ligand>
        <name>NADPH</name>
        <dbReference type="ChEBI" id="CHEBI:57783"/>
    </ligand>
</feature>
<dbReference type="PDB" id="9C5L">
    <property type="method" value="X-ray"/>
    <property type="resolution" value="1.60 A"/>
    <property type="chains" value="A/B/C/D=1-266"/>
</dbReference>
<dbReference type="PDB" id="9C5O">
    <property type="method" value="X-ray"/>
    <property type="resolution" value="1.69 A"/>
    <property type="chains" value="A/B/C/D=1-266"/>
</dbReference>
<dbReference type="NCBIfam" id="NF009093">
    <property type="entry name" value="PRK12429.1"/>
    <property type="match status" value="1"/>
</dbReference>
<dbReference type="VEuPathDB" id="TriTrypDB:C4B63_13g310"/>
<dbReference type="InterPro" id="IPR036291">
    <property type="entry name" value="NAD(P)-bd_dom_sf"/>
</dbReference>
<dbReference type="VEuPathDB" id="TriTrypDB:Tc_MARK_8608"/>
<dbReference type="InterPro" id="IPR020904">
    <property type="entry name" value="Sc_DH/Rdtase_CS"/>
</dbReference>
<dbReference type="PDB" id="9C5K">
    <property type="method" value="X-ray"/>
    <property type="resolution" value="1.79 A"/>
    <property type="chains" value="A/B/C/D=1-266"/>
</dbReference>
<feature type="binding site" evidence="7">
    <location>
        <position position="20"/>
    </location>
    <ligand>
        <name>NADPH</name>
        <dbReference type="ChEBI" id="CHEBI:57783"/>
    </ligand>
</feature>
<dbReference type="PANTHER" id="PTHR42879:SF2">
    <property type="entry name" value="3-OXOACYL-[ACYL-CARRIER-PROTEIN] REDUCTASE FABG"/>
    <property type="match status" value="1"/>
</dbReference>
<dbReference type="PANTHER" id="PTHR42879">
    <property type="entry name" value="3-OXOACYL-(ACYL-CARRIER-PROTEIN) REDUCTASE"/>
    <property type="match status" value="1"/>
</dbReference>
<dbReference type="VEuPathDB" id="TriTrypDB:ECC02_003942"/>
<evidence type="ECO:0000256" key="3">
    <source>
        <dbReference type="ARBA" id="ARBA00048508"/>
    </source>
</evidence>
<evidence type="ECO:0007829" key="9">
    <source>
        <dbReference type="PDB" id="9C5K"/>
    </source>
</evidence>
<dbReference type="PDB" id="9C5N">
    <property type="method" value="X-ray"/>
    <property type="resolution" value="1.69 A"/>
    <property type="chains" value="A/B/C/D=1-266"/>
</dbReference>
<feature type="binding site" evidence="7 9">
    <location>
        <position position="69"/>
    </location>
    <ligand>
        <name>NADPH</name>
        <dbReference type="ChEBI" id="CHEBI:57783"/>
    </ligand>
</feature>
<dbReference type="InterPro" id="IPR002347">
    <property type="entry name" value="SDR_fam"/>
</dbReference>
<keyword evidence="7 8" id="KW-0002">3D-structure</keyword>
<dbReference type="PRINTS" id="PR00081">
    <property type="entry name" value="GDHRDH"/>
</dbReference>
<dbReference type="VEuPathDB" id="TriTrypDB:TCSYLVIO_010066"/>
<evidence type="ECO:0007829" key="11">
    <source>
        <dbReference type="PDB" id="9C5M"/>
    </source>
</evidence>
<dbReference type="PDB" id="9C5J">
    <property type="method" value="X-ray"/>
    <property type="resolution" value="2.69 A"/>
    <property type="chains" value="A/B=1-266"/>
</dbReference>
<dbReference type="PDB" id="9C5M">
    <property type="method" value="X-ray"/>
    <property type="resolution" value="1.69 A"/>
    <property type="chains" value="A/B/C/D/E/F/G/H=1-266"/>
</dbReference>
<dbReference type="GO" id="GO:0004316">
    <property type="term" value="F:3-oxoacyl-[acyl-carrier-protein] reductase (NADPH) activity"/>
    <property type="evidence" value="ECO:0007669"/>
    <property type="project" value="UniProtKB-EC"/>
</dbReference>
<feature type="binding site" evidence="9">
    <location>
        <position position="43"/>
    </location>
    <ligand>
        <name>NADPH</name>
        <dbReference type="ChEBI" id="CHEBI:57783"/>
    </ligand>
</feature>
<dbReference type="VEuPathDB" id="TriTrypDB:TcCLB.507049.60"/>
<evidence type="ECO:0007829" key="10">
    <source>
        <dbReference type="PDB" id="9C5L"/>
    </source>
</evidence>
<dbReference type="Proteomes" id="UP000246121">
    <property type="component" value="Unassembled WGS sequence"/>
</dbReference>
<feature type="binding site" evidence="10 11">
    <location>
        <position position="22"/>
    </location>
    <ligand>
        <name>NADH</name>
        <dbReference type="ChEBI" id="CHEBI:57945"/>
    </ligand>
</feature>
<evidence type="ECO:0000313" key="5">
    <source>
        <dbReference type="EMBL" id="PWU98034.1"/>
    </source>
</evidence>
<dbReference type="Gene3D" id="3.40.50.720">
    <property type="entry name" value="NAD(P)-binding Rossmann-like Domain"/>
    <property type="match status" value="1"/>
</dbReference>
<protein>
    <recommendedName>
        <fullName evidence="2">3-oxoacyl-[acyl-carrier-protein] reductase</fullName>
        <ecNumber evidence="2">1.1.1.100</ecNumber>
    </recommendedName>
</protein>
<feature type="binding site" evidence="10 11">
    <location>
        <position position="160"/>
    </location>
    <ligand>
        <name>NADH</name>
        <dbReference type="ChEBI" id="CHEBI:57945"/>
    </ligand>
</feature>
<reference evidence="7 8" key="2">
    <citation type="submission" date="2024-06" db="PDB data bank">
        <title>Trypanosoma cruzi D-3-hydroxybutyrate dehydrogenase (HBDH) is NADP-dependent enzyme.</title>
        <authorList>
            <person name="Hashimoto H."/>
            <person name="Debler E.W."/>
        </authorList>
    </citation>
    <scope>X-RAY CRYSTALLOGRAPHY (1.59 ANGSTROMS) IN COMPLEX WITH NADH AND NADPH</scope>
</reference>
<dbReference type="AlphaFoldDB" id="A0A2V2VPF1"/>
<feature type="binding site" evidence="10 11">
    <location>
        <position position="164"/>
    </location>
    <ligand>
        <name>NADH</name>
        <dbReference type="ChEBI" id="CHEBI:57945"/>
    </ligand>
</feature>
<evidence type="ECO:0000256" key="1">
    <source>
        <dbReference type="ARBA" id="ARBA00006484"/>
    </source>
</evidence>
<dbReference type="SMR" id="A0A2V2VPF1"/>
<feature type="binding site" evidence="7 9">
    <location>
        <position position="160"/>
    </location>
    <ligand>
        <name>NADPH</name>
        <dbReference type="ChEBI" id="CHEBI:57783"/>
    </ligand>
</feature>
<organism evidence="5 6">
    <name type="scientific">Trypanosoma cruzi</name>
    <dbReference type="NCBI Taxonomy" id="5693"/>
    <lineage>
        <taxon>Eukaryota</taxon>
        <taxon>Discoba</taxon>
        <taxon>Euglenozoa</taxon>
        <taxon>Kinetoplastea</taxon>
        <taxon>Metakinetoplastina</taxon>
        <taxon>Trypanosomatida</taxon>
        <taxon>Trypanosomatidae</taxon>
        <taxon>Trypanosoma</taxon>
        <taxon>Schizotrypanum</taxon>
    </lineage>
</organism>
<dbReference type="VEuPathDB" id="TriTrypDB:C3747_7g510"/>
<evidence type="ECO:0000256" key="4">
    <source>
        <dbReference type="RuleBase" id="RU000363"/>
    </source>
</evidence>
<reference evidence="5 6" key="1">
    <citation type="journal article" date="2018" name="Microb. Genom.">
        <title>Expanding an expanded genome: long-read sequencing of Trypanosoma cruzi.</title>
        <authorList>
            <person name="Berna L."/>
            <person name="Rodriguez M."/>
            <person name="Chiribao M.L."/>
            <person name="Parodi-Talice A."/>
            <person name="Pita S."/>
            <person name="Rijo G."/>
            <person name="Alvarez-Valin F."/>
            <person name="Robello C."/>
        </authorList>
    </citation>
    <scope>NUCLEOTIDE SEQUENCE [LARGE SCALE GENOMIC DNA]</scope>
    <source>
        <strain evidence="5 6">Dm28c</strain>
    </source>
</reference>
<dbReference type="VEuPathDB" id="TriTrypDB:TcCLB.506567.70"/>
<dbReference type="GO" id="GO:0003858">
    <property type="term" value="F:3-hydroxybutyrate dehydrogenase activity"/>
    <property type="evidence" value="ECO:0007669"/>
    <property type="project" value="InterPro"/>
</dbReference>
<proteinExistence type="evidence at protein level"/>
<dbReference type="SUPFAM" id="SSF51735">
    <property type="entry name" value="NAD(P)-binding Rossmann-fold domains"/>
    <property type="match status" value="1"/>
</dbReference>
<feature type="binding site" evidence="7 9">
    <location>
        <position position="193"/>
    </location>
    <ligand>
        <name>NADPH</name>
        <dbReference type="ChEBI" id="CHEBI:57783"/>
    </ligand>
</feature>
<comment type="caution">
    <text evidence="5">The sequence shown here is derived from an EMBL/GenBank/DDBJ whole genome shotgun (WGS) entry which is preliminary data.</text>
</comment>
<feature type="binding site" evidence="7 9">
    <location>
        <position position="164"/>
    </location>
    <ligand>
        <name>NADPH</name>
        <dbReference type="ChEBI" id="CHEBI:57783"/>
    </ligand>
</feature>
<feature type="binding site" evidence="7 9">
    <location>
        <position position="22"/>
    </location>
    <ligand>
        <name>NADPH</name>
        <dbReference type="ChEBI" id="CHEBI:57783"/>
    </ligand>
</feature>
<dbReference type="VEuPathDB" id="TriTrypDB:TcCL_NonESM03404"/>
<feature type="binding site" evidence="10 11">
    <location>
        <position position="193"/>
    </location>
    <ligand>
        <name>NADH</name>
        <dbReference type="ChEBI" id="CHEBI:57945"/>
    </ligand>
</feature>
<dbReference type="PDB" id="9C5H">
    <property type="method" value="X-ray"/>
    <property type="resolution" value="1.59 A"/>
    <property type="chains" value="A/B/C/D=1-266"/>
</dbReference>
<dbReference type="PDB" id="9C5I">
    <property type="method" value="X-ray"/>
    <property type="resolution" value="2.80 A"/>
    <property type="chains" value="A/B/C/D=1-266"/>
</dbReference>
<dbReference type="EMBL" id="PRFA01000013">
    <property type="protein sequence ID" value="PWU98034.1"/>
    <property type="molecule type" value="Genomic_DNA"/>
</dbReference>
<dbReference type="FunFam" id="3.40.50.720:FF:000084">
    <property type="entry name" value="Short-chain dehydrogenase reductase"/>
    <property type="match status" value="1"/>
</dbReference>
<feature type="binding site" evidence="7 9">
    <location>
        <position position="42"/>
    </location>
    <ligand>
        <name>NADPH</name>
        <dbReference type="ChEBI" id="CHEBI:57783"/>
    </ligand>
</feature>
<feature type="binding site" evidence="10 11">
    <location>
        <position position="195"/>
    </location>
    <ligand>
        <name>NADH</name>
        <dbReference type="ChEBI" id="CHEBI:57945"/>
    </ligand>
</feature>
<evidence type="ECO:0000256" key="2">
    <source>
        <dbReference type="ARBA" id="ARBA00012948"/>
    </source>
</evidence>
<feature type="binding site" evidence="7 9">
    <location>
        <position position="195"/>
    </location>
    <ligand>
        <name>NADPH</name>
        <dbReference type="ChEBI" id="CHEBI:57783"/>
    </ligand>
</feature>
<comment type="catalytic activity">
    <reaction evidence="3">
        <text>a (3R)-hydroxyacyl-[ACP] + NADP(+) = a 3-oxoacyl-[ACP] + NADPH + H(+)</text>
        <dbReference type="Rhea" id="RHEA:17397"/>
        <dbReference type="Rhea" id="RHEA-COMP:9916"/>
        <dbReference type="Rhea" id="RHEA-COMP:9945"/>
        <dbReference type="ChEBI" id="CHEBI:15378"/>
        <dbReference type="ChEBI" id="CHEBI:57783"/>
        <dbReference type="ChEBI" id="CHEBI:58349"/>
        <dbReference type="ChEBI" id="CHEBI:78776"/>
        <dbReference type="ChEBI" id="CHEBI:78827"/>
        <dbReference type="EC" id="1.1.1.100"/>
    </reaction>
</comment>
<feature type="binding site" evidence="10 11">
    <location>
        <position position="95"/>
    </location>
    <ligand>
        <name>NADH</name>
        <dbReference type="ChEBI" id="CHEBI:57945"/>
    </ligand>
</feature>
<dbReference type="Pfam" id="PF00106">
    <property type="entry name" value="adh_short"/>
    <property type="match status" value="1"/>
</dbReference>
<keyword evidence="7 9" id="KW-0547">Nucleotide-binding</keyword>
<dbReference type="OrthoDB" id="277252at2759"/>
<feature type="binding site" evidence="10 11">
    <location>
        <position position="68"/>
    </location>
    <ligand>
        <name>NADH</name>
        <dbReference type="ChEBI" id="CHEBI:57945"/>
    </ligand>
</feature>
<dbReference type="EC" id="1.1.1.100" evidence="2"/>
<accession>A0A2V2VPF1</accession>
<sequence>MSGEKRVLSGRVAVVTGSRKGIGLGIAMRLAMAGADVVLNGRRQSPEDSAIVEKVAAYGTRVRCFAANMKDRAQVEALIKFTEKELGAVEILVNNAGIQHVSPVETFPSDKWDEIIALNLTSAFHATQLCLPSMRQRGWGRIINIASVQGLVGSMNKSAYCAAKHGLIGFTKVVALETATTGITCNAICPGYVYTPLVEEQIKAVAEAKYGGDMEAATQAFLCEKQPAKAFVTVEQVGDAAVFLASPGADMIRGTTITVDGGWVAQ</sequence>
<gene>
    <name evidence="5" type="ORF">C4B63_13g310</name>
</gene>
<dbReference type="VEuPathDB" id="TriTrypDB:TcG_01221"/>
<dbReference type="GO" id="GO:0032787">
    <property type="term" value="P:monocarboxylic acid metabolic process"/>
    <property type="evidence" value="ECO:0007669"/>
    <property type="project" value="UniProtKB-ARBA"/>
</dbReference>
<feature type="binding site" evidence="10 11">
    <location>
        <position position="69"/>
    </location>
    <ligand>
        <name>NADH</name>
        <dbReference type="ChEBI" id="CHEBI:57945"/>
    </ligand>
</feature>
<dbReference type="VEuPathDB" id="TriTrypDB:TcYC6_0079100"/>
<feature type="binding site" evidence="7 9">
    <location>
        <position position="68"/>
    </location>
    <ligand>
        <name>NADPH</name>
        <dbReference type="ChEBI" id="CHEBI:57783"/>
    </ligand>
</feature>
<dbReference type="VEuPathDB" id="TriTrypDB:TcBrA4_0004700"/>
<dbReference type="InterPro" id="IPR011294">
    <property type="entry name" value="3-OHbutyrate_DH"/>
</dbReference>
<dbReference type="PRINTS" id="PR00080">
    <property type="entry name" value="SDRFAMILY"/>
</dbReference>